<proteinExistence type="predicted"/>
<feature type="region of interest" description="Disordered" evidence="1">
    <location>
        <begin position="47"/>
        <end position="87"/>
    </location>
</feature>
<dbReference type="Proteomes" id="UP000006038">
    <property type="component" value="Chromosome 3"/>
</dbReference>
<accession>J3LV18</accession>
<dbReference type="HOGENOM" id="CLU_2486994_0_0_1"/>
<dbReference type="Gramene" id="OB03G48940.1">
    <property type="protein sequence ID" value="OB03G48940.1"/>
    <property type="gene ID" value="OB03G48940"/>
</dbReference>
<sequence>MYTRRRNLEEVEVSGHFGAGVLDGHELIEGDDDELLGLGGLGNCGAYGGGGTTEEKGTRARREREGVLARRGGKYADEAGARGRGQG</sequence>
<keyword evidence="3" id="KW-1185">Reference proteome</keyword>
<dbReference type="AlphaFoldDB" id="J3LV18"/>
<evidence type="ECO:0000313" key="2">
    <source>
        <dbReference type="EnsemblPlants" id="OB03G48940.1"/>
    </source>
</evidence>
<evidence type="ECO:0000256" key="1">
    <source>
        <dbReference type="SAM" id="MobiDB-lite"/>
    </source>
</evidence>
<name>J3LV18_ORYBR</name>
<reference evidence="2" key="1">
    <citation type="journal article" date="2013" name="Nat. Commun.">
        <title>Whole-genome sequencing of Oryza brachyantha reveals mechanisms underlying Oryza genome evolution.</title>
        <authorList>
            <person name="Chen J."/>
            <person name="Huang Q."/>
            <person name="Gao D."/>
            <person name="Wang J."/>
            <person name="Lang Y."/>
            <person name="Liu T."/>
            <person name="Li B."/>
            <person name="Bai Z."/>
            <person name="Luis Goicoechea J."/>
            <person name="Liang C."/>
            <person name="Chen C."/>
            <person name="Zhang W."/>
            <person name="Sun S."/>
            <person name="Liao Y."/>
            <person name="Zhang X."/>
            <person name="Yang L."/>
            <person name="Song C."/>
            <person name="Wang M."/>
            <person name="Shi J."/>
            <person name="Liu G."/>
            <person name="Liu J."/>
            <person name="Zhou H."/>
            <person name="Zhou W."/>
            <person name="Yu Q."/>
            <person name="An N."/>
            <person name="Chen Y."/>
            <person name="Cai Q."/>
            <person name="Wang B."/>
            <person name="Liu B."/>
            <person name="Min J."/>
            <person name="Huang Y."/>
            <person name="Wu H."/>
            <person name="Li Z."/>
            <person name="Zhang Y."/>
            <person name="Yin Y."/>
            <person name="Song W."/>
            <person name="Jiang J."/>
            <person name="Jackson S.A."/>
            <person name="Wing R.A."/>
            <person name="Wang J."/>
            <person name="Chen M."/>
        </authorList>
    </citation>
    <scope>NUCLEOTIDE SEQUENCE [LARGE SCALE GENOMIC DNA]</scope>
    <source>
        <strain evidence="2">cv. IRGC 101232</strain>
    </source>
</reference>
<organism evidence="2">
    <name type="scientific">Oryza brachyantha</name>
    <name type="common">malo sina</name>
    <dbReference type="NCBI Taxonomy" id="4533"/>
    <lineage>
        <taxon>Eukaryota</taxon>
        <taxon>Viridiplantae</taxon>
        <taxon>Streptophyta</taxon>
        <taxon>Embryophyta</taxon>
        <taxon>Tracheophyta</taxon>
        <taxon>Spermatophyta</taxon>
        <taxon>Magnoliopsida</taxon>
        <taxon>Liliopsida</taxon>
        <taxon>Poales</taxon>
        <taxon>Poaceae</taxon>
        <taxon>BOP clade</taxon>
        <taxon>Oryzoideae</taxon>
        <taxon>Oryzeae</taxon>
        <taxon>Oryzinae</taxon>
        <taxon>Oryza</taxon>
    </lineage>
</organism>
<reference evidence="2" key="2">
    <citation type="submission" date="2013-04" db="UniProtKB">
        <authorList>
            <consortium name="EnsemblPlants"/>
        </authorList>
    </citation>
    <scope>IDENTIFICATION</scope>
</reference>
<dbReference type="EnsemblPlants" id="OB03G48940.1">
    <property type="protein sequence ID" value="OB03G48940.1"/>
    <property type="gene ID" value="OB03G48940"/>
</dbReference>
<feature type="compositionally biased region" description="Basic and acidic residues" evidence="1">
    <location>
        <begin position="53"/>
        <end position="81"/>
    </location>
</feature>
<evidence type="ECO:0000313" key="3">
    <source>
        <dbReference type="Proteomes" id="UP000006038"/>
    </source>
</evidence>
<protein>
    <submittedName>
        <fullName evidence="2">Uncharacterized protein</fullName>
    </submittedName>
</protein>